<dbReference type="SUPFAM" id="SSF103473">
    <property type="entry name" value="MFS general substrate transporter"/>
    <property type="match status" value="1"/>
</dbReference>
<dbReference type="PANTHER" id="PTHR11662:SF455">
    <property type="entry name" value="GH23975P"/>
    <property type="match status" value="1"/>
</dbReference>
<dbReference type="GeneID" id="20229655"/>
<dbReference type="PROSITE" id="PS50850">
    <property type="entry name" value="MFS"/>
    <property type="match status" value="1"/>
</dbReference>
<evidence type="ECO:0000256" key="3">
    <source>
        <dbReference type="ARBA" id="ARBA00022692"/>
    </source>
</evidence>
<keyword evidence="6 7" id="KW-0472">Membrane</keyword>
<feature type="transmembrane region" description="Helical" evidence="7">
    <location>
        <begin position="28"/>
        <end position="57"/>
    </location>
</feature>
<feature type="transmembrane region" description="Helical" evidence="7">
    <location>
        <begin position="343"/>
        <end position="363"/>
    </location>
</feature>
<dbReference type="InterPro" id="IPR050382">
    <property type="entry name" value="MFS_Na/Anion_cotransporter"/>
</dbReference>
<evidence type="ECO:0000256" key="5">
    <source>
        <dbReference type="ARBA" id="ARBA00022989"/>
    </source>
</evidence>
<dbReference type="GO" id="GO:0015293">
    <property type="term" value="F:symporter activity"/>
    <property type="evidence" value="ECO:0007669"/>
    <property type="project" value="UniProtKB-KW"/>
</dbReference>
<dbReference type="Gene3D" id="1.20.1250.20">
    <property type="entry name" value="MFS general substrate transporter like domains"/>
    <property type="match status" value="2"/>
</dbReference>
<feature type="transmembrane region" description="Helical" evidence="7">
    <location>
        <begin position="107"/>
        <end position="127"/>
    </location>
</feature>
<feature type="transmembrane region" description="Helical" evidence="7">
    <location>
        <begin position="201"/>
        <end position="222"/>
    </location>
</feature>
<dbReference type="InterPro" id="IPR020846">
    <property type="entry name" value="MFS_dom"/>
</dbReference>
<evidence type="ECO:0000256" key="1">
    <source>
        <dbReference type="ARBA" id="ARBA00004141"/>
    </source>
</evidence>
<protein>
    <recommendedName>
        <fullName evidence="8">Major facilitator superfamily (MFS) profile domain-containing protein</fullName>
    </recommendedName>
</protein>
<feature type="domain" description="Major facilitator superfamily (MFS) profile" evidence="8">
    <location>
        <begin position="28"/>
        <end position="460"/>
    </location>
</feature>
<proteinExistence type="predicted"/>
<keyword evidence="4" id="KW-0769">Symport</keyword>
<dbReference type="GO" id="GO:0016020">
    <property type="term" value="C:membrane"/>
    <property type="evidence" value="ECO:0007669"/>
    <property type="project" value="UniProtKB-SubCell"/>
</dbReference>
<dbReference type="STRING" id="225164.V4BI37"/>
<dbReference type="InterPro" id="IPR011701">
    <property type="entry name" value="MFS"/>
</dbReference>
<comment type="subcellular location">
    <subcellularLocation>
        <location evidence="1">Membrane</location>
        <topology evidence="1">Multi-pass membrane protein</topology>
    </subcellularLocation>
</comment>
<evidence type="ECO:0000256" key="7">
    <source>
        <dbReference type="SAM" id="Phobius"/>
    </source>
</evidence>
<accession>V4BI37</accession>
<dbReference type="OrthoDB" id="2985014at2759"/>
<dbReference type="RefSeq" id="XP_009044132.1">
    <property type="nucleotide sequence ID" value="XM_009045884.1"/>
</dbReference>
<keyword evidence="10" id="KW-1185">Reference proteome</keyword>
<evidence type="ECO:0000313" key="10">
    <source>
        <dbReference type="Proteomes" id="UP000030746"/>
    </source>
</evidence>
<sequence length="473" mass="52230">MFCRKDEGCDYEELEKRQTPCLCISKRYIVALMVSLGYVGIYTARIQMSIGIIAMTTNNTHVGNGSSSSGYGTRFDWNLQVQGYVLTAIYWGTVITQYPGGLLAKRFGGTVIFGLGVLGTALCSLIIPWASTWGVYAVITIRFLQGTFDGVTTPATMEIWTRWAPVQEKSQLVSLASVGVYMGCFFGLFVSGLLAETSLGWPLMFYFFGGVFVVWYLLWYICIFESPESHTSISTGELEYLKNNAPHYLDIEKKSHKTPWFSILTSMPYWSLVSVHFAIDWGLFMLMTDISTFMDNALHFEIKQNGLLAALPYLFMSVMVVITGRVADWLINRKILTTTQARKLPLCGVPLLMCIIMITAGIYSQSALITVICLSVTLILQSATWSGVIVNFLDLSPNYSTVLVAISNALAFLAGVVSPGLTGTLVNRGGREAWSIVFYICSGLYLVSSALYGIFGSGKTQSWDSETDAVCEE</sequence>
<feature type="transmembrane region" description="Helical" evidence="7">
    <location>
        <begin position="433"/>
        <end position="455"/>
    </location>
</feature>
<evidence type="ECO:0000259" key="8">
    <source>
        <dbReference type="PROSITE" id="PS50850"/>
    </source>
</evidence>
<dbReference type="Pfam" id="PF07690">
    <property type="entry name" value="MFS_1"/>
    <property type="match status" value="1"/>
</dbReference>
<dbReference type="InterPro" id="IPR036259">
    <property type="entry name" value="MFS_trans_sf"/>
</dbReference>
<feature type="transmembrane region" description="Helical" evidence="7">
    <location>
        <begin position="307"/>
        <end position="331"/>
    </location>
</feature>
<dbReference type="CTD" id="20229655"/>
<keyword evidence="5 7" id="KW-1133">Transmembrane helix</keyword>
<dbReference type="KEGG" id="lgi:LOTGIDRAFT_102784"/>
<dbReference type="EMBL" id="KB199650">
    <property type="protein sequence ID" value="ESP05587.1"/>
    <property type="molecule type" value="Genomic_DNA"/>
</dbReference>
<reference evidence="9 10" key="1">
    <citation type="journal article" date="2013" name="Nature">
        <title>Insights into bilaterian evolution from three spiralian genomes.</title>
        <authorList>
            <person name="Simakov O."/>
            <person name="Marletaz F."/>
            <person name="Cho S.J."/>
            <person name="Edsinger-Gonzales E."/>
            <person name="Havlak P."/>
            <person name="Hellsten U."/>
            <person name="Kuo D.H."/>
            <person name="Larsson T."/>
            <person name="Lv J."/>
            <person name="Arendt D."/>
            <person name="Savage R."/>
            <person name="Osoegawa K."/>
            <person name="de Jong P."/>
            <person name="Grimwood J."/>
            <person name="Chapman J.A."/>
            <person name="Shapiro H."/>
            <person name="Aerts A."/>
            <person name="Otillar R.P."/>
            <person name="Terry A.Y."/>
            <person name="Boore J.L."/>
            <person name="Grigoriev I.V."/>
            <person name="Lindberg D.R."/>
            <person name="Seaver E.C."/>
            <person name="Weisblat D.A."/>
            <person name="Putnam N.H."/>
            <person name="Rokhsar D.S."/>
        </authorList>
    </citation>
    <scope>NUCLEOTIDE SEQUENCE [LARGE SCALE GENOMIC DNA]</scope>
</reference>
<dbReference type="HOGENOM" id="CLU_001265_5_0_1"/>
<name>V4BI37_LOTGI</name>
<evidence type="ECO:0000256" key="6">
    <source>
        <dbReference type="ARBA" id="ARBA00023136"/>
    </source>
</evidence>
<feature type="transmembrane region" description="Helical" evidence="7">
    <location>
        <begin position="172"/>
        <end position="195"/>
    </location>
</feature>
<dbReference type="GO" id="GO:0006820">
    <property type="term" value="P:monoatomic anion transport"/>
    <property type="evidence" value="ECO:0007669"/>
    <property type="project" value="TreeGrafter"/>
</dbReference>
<keyword evidence="3 7" id="KW-0812">Transmembrane</keyword>
<feature type="transmembrane region" description="Helical" evidence="7">
    <location>
        <begin position="133"/>
        <end position="151"/>
    </location>
</feature>
<evidence type="ECO:0000256" key="2">
    <source>
        <dbReference type="ARBA" id="ARBA00022448"/>
    </source>
</evidence>
<evidence type="ECO:0000313" key="9">
    <source>
        <dbReference type="EMBL" id="ESP05587.1"/>
    </source>
</evidence>
<dbReference type="AlphaFoldDB" id="V4BI37"/>
<dbReference type="FunFam" id="1.20.1250.20:FF:000003">
    <property type="entry name" value="Solute carrier family 17 member 3"/>
    <property type="match status" value="1"/>
</dbReference>
<feature type="transmembrane region" description="Helical" evidence="7">
    <location>
        <begin position="267"/>
        <end position="287"/>
    </location>
</feature>
<feature type="transmembrane region" description="Helical" evidence="7">
    <location>
        <begin position="77"/>
        <end position="95"/>
    </location>
</feature>
<evidence type="ECO:0000256" key="4">
    <source>
        <dbReference type="ARBA" id="ARBA00022847"/>
    </source>
</evidence>
<dbReference type="OMA" id="TAQHEIW"/>
<dbReference type="Proteomes" id="UP000030746">
    <property type="component" value="Unassembled WGS sequence"/>
</dbReference>
<feature type="transmembrane region" description="Helical" evidence="7">
    <location>
        <begin position="402"/>
        <end position="421"/>
    </location>
</feature>
<feature type="transmembrane region" description="Helical" evidence="7">
    <location>
        <begin position="369"/>
        <end position="390"/>
    </location>
</feature>
<dbReference type="PANTHER" id="PTHR11662">
    <property type="entry name" value="SOLUTE CARRIER FAMILY 17"/>
    <property type="match status" value="1"/>
</dbReference>
<dbReference type="FunFam" id="1.20.1250.20:FF:000423">
    <property type="entry name" value="Putative inorganic phosphate cotransporter-like Protein"/>
    <property type="match status" value="1"/>
</dbReference>
<gene>
    <name evidence="9" type="ORF">LOTGIDRAFT_102784</name>
</gene>
<organism evidence="9 10">
    <name type="scientific">Lottia gigantea</name>
    <name type="common">Giant owl limpet</name>
    <dbReference type="NCBI Taxonomy" id="225164"/>
    <lineage>
        <taxon>Eukaryota</taxon>
        <taxon>Metazoa</taxon>
        <taxon>Spiralia</taxon>
        <taxon>Lophotrochozoa</taxon>
        <taxon>Mollusca</taxon>
        <taxon>Gastropoda</taxon>
        <taxon>Patellogastropoda</taxon>
        <taxon>Lottioidea</taxon>
        <taxon>Lottiidae</taxon>
        <taxon>Lottia</taxon>
    </lineage>
</organism>
<keyword evidence="2" id="KW-0813">Transport</keyword>